<evidence type="ECO:0008006" key="3">
    <source>
        <dbReference type="Google" id="ProtNLM"/>
    </source>
</evidence>
<dbReference type="PANTHER" id="PTHR37953:SF1">
    <property type="entry name" value="UPF0127 PROTEIN MJ1496"/>
    <property type="match status" value="1"/>
</dbReference>
<dbReference type="Proteomes" id="UP000177287">
    <property type="component" value="Unassembled WGS sequence"/>
</dbReference>
<evidence type="ECO:0000313" key="1">
    <source>
        <dbReference type="EMBL" id="OHA72643.1"/>
    </source>
</evidence>
<sequence>MVLLALALWPKQEFQGGEFQGLILESRILPLTFEVADNPEEQAMGLSGRKFMPPDHGMLFVFPTPTKPGFWMKDMLFPLDIIWLDRNWEITQINEDVSPETYPKIYQSATIIKYVLELNAGVAKSLDLRVGGKVN</sequence>
<reference evidence="1 2" key="1">
    <citation type="journal article" date="2016" name="Nat. Commun.">
        <title>Thousands of microbial genomes shed light on interconnected biogeochemical processes in an aquifer system.</title>
        <authorList>
            <person name="Anantharaman K."/>
            <person name="Brown C.T."/>
            <person name="Hug L.A."/>
            <person name="Sharon I."/>
            <person name="Castelle C.J."/>
            <person name="Probst A.J."/>
            <person name="Thomas B.C."/>
            <person name="Singh A."/>
            <person name="Wilkins M.J."/>
            <person name="Karaoz U."/>
            <person name="Brodie E.L."/>
            <person name="Williams K.H."/>
            <person name="Hubbard S.S."/>
            <person name="Banfield J.F."/>
        </authorList>
    </citation>
    <scope>NUCLEOTIDE SEQUENCE [LARGE SCALE GENOMIC DNA]</scope>
</reference>
<protein>
    <recommendedName>
        <fullName evidence="3">DUF192 domain-containing protein</fullName>
    </recommendedName>
</protein>
<gene>
    <name evidence="1" type="ORF">A3A27_00965</name>
</gene>
<organism evidence="1 2">
    <name type="scientific">Candidatus Wildermuthbacteria bacterium RIFCSPLOWO2_01_FULL_47_18</name>
    <dbReference type="NCBI Taxonomy" id="1802460"/>
    <lineage>
        <taxon>Bacteria</taxon>
        <taxon>Candidatus Wildermuthiibacteriota</taxon>
    </lineage>
</organism>
<dbReference type="Gene3D" id="2.60.120.1140">
    <property type="entry name" value="Protein of unknown function DUF192"/>
    <property type="match status" value="1"/>
</dbReference>
<dbReference type="EMBL" id="MHUF01000015">
    <property type="protein sequence ID" value="OHA72643.1"/>
    <property type="molecule type" value="Genomic_DNA"/>
</dbReference>
<dbReference type="InterPro" id="IPR003795">
    <property type="entry name" value="DUF192"/>
</dbReference>
<name>A0A1G2RIG6_9BACT</name>
<dbReference type="Pfam" id="PF02643">
    <property type="entry name" value="DUF192"/>
    <property type="match status" value="1"/>
</dbReference>
<comment type="caution">
    <text evidence="1">The sequence shown here is derived from an EMBL/GenBank/DDBJ whole genome shotgun (WGS) entry which is preliminary data.</text>
</comment>
<evidence type="ECO:0000313" key="2">
    <source>
        <dbReference type="Proteomes" id="UP000177287"/>
    </source>
</evidence>
<dbReference type="InterPro" id="IPR038695">
    <property type="entry name" value="Saro_0823-like_sf"/>
</dbReference>
<dbReference type="PANTHER" id="PTHR37953">
    <property type="entry name" value="UPF0127 PROTEIN MJ1496"/>
    <property type="match status" value="1"/>
</dbReference>
<dbReference type="AlphaFoldDB" id="A0A1G2RIG6"/>
<accession>A0A1G2RIG6</accession>
<proteinExistence type="predicted"/>